<accession>Q9LWZ7</accession>
<evidence type="ECO:0000259" key="3">
    <source>
        <dbReference type="SMART" id="SM00499"/>
    </source>
</evidence>
<feature type="compositionally biased region" description="Low complexity" evidence="1">
    <location>
        <begin position="197"/>
        <end position="211"/>
    </location>
</feature>
<dbReference type="EMBL" id="AP001129">
    <property type="protein sequence ID" value="BAA90617.1"/>
    <property type="molecule type" value="Genomic_DNA"/>
</dbReference>
<evidence type="ECO:0000313" key="5">
    <source>
        <dbReference type="Proteomes" id="UP000000763"/>
    </source>
</evidence>
<dbReference type="HOGENOM" id="CLU_055715_2_1_1"/>
<name>Q9LWZ7_ORYSJ</name>
<dbReference type="Pfam" id="PF14547">
    <property type="entry name" value="Hydrophob_seed"/>
    <property type="match status" value="1"/>
</dbReference>
<dbReference type="Proteomes" id="UP000000763">
    <property type="component" value="Chromosome 6"/>
</dbReference>
<dbReference type="InterPro" id="IPR051636">
    <property type="entry name" value="Plant_LTP/defense-related"/>
</dbReference>
<reference evidence="5" key="1">
    <citation type="journal article" date="2005" name="Nature">
        <title>The map-based sequence of the rice genome.</title>
        <authorList>
            <consortium name="International rice genome sequencing project (IRGSP)"/>
            <person name="Matsumoto T."/>
            <person name="Wu J."/>
            <person name="Kanamori H."/>
            <person name="Katayose Y."/>
            <person name="Fujisawa M."/>
            <person name="Namiki N."/>
            <person name="Mizuno H."/>
            <person name="Yamamoto K."/>
            <person name="Antonio B.A."/>
            <person name="Baba T."/>
            <person name="Sakata K."/>
            <person name="Nagamura Y."/>
            <person name="Aoki H."/>
            <person name="Arikawa K."/>
            <person name="Arita K."/>
            <person name="Bito T."/>
            <person name="Chiden Y."/>
            <person name="Fujitsuka N."/>
            <person name="Fukunaka R."/>
            <person name="Hamada M."/>
            <person name="Harada C."/>
            <person name="Hayashi A."/>
            <person name="Hijishita S."/>
            <person name="Honda M."/>
            <person name="Hosokawa S."/>
            <person name="Ichikawa Y."/>
            <person name="Idonuma A."/>
            <person name="Iijima M."/>
            <person name="Ikeda M."/>
            <person name="Ikeno M."/>
            <person name="Ito K."/>
            <person name="Ito S."/>
            <person name="Ito T."/>
            <person name="Ito Y."/>
            <person name="Ito Y."/>
            <person name="Iwabuchi A."/>
            <person name="Kamiya K."/>
            <person name="Karasawa W."/>
            <person name="Kurita K."/>
            <person name="Katagiri S."/>
            <person name="Kikuta A."/>
            <person name="Kobayashi H."/>
            <person name="Kobayashi N."/>
            <person name="Machita K."/>
            <person name="Maehara T."/>
            <person name="Masukawa M."/>
            <person name="Mizubayashi T."/>
            <person name="Mukai Y."/>
            <person name="Nagasaki H."/>
            <person name="Nagata Y."/>
            <person name="Naito S."/>
            <person name="Nakashima M."/>
            <person name="Nakama Y."/>
            <person name="Nakamichi Y."/>
            <person name="Nakamura M."/>
            <person name="Meguro A."/>
            <person name="Negishi M."/>
            <person name="Ohta I."/>
            <person name="Ohta T."/>
            <person name="Okamoto M."/>
            <person name="Ono N."/>
            <person name="Saji S."/>
            <person name="Sakaguchi M."/>
            <person name="Sakai K."/>
            <person name="Shibata M."/>
            <person name="Shimokawa T."/>
            <person name="Song J."/>
            <person name="Takazaki Y."/>
            <person name="Terasawa K."/>
            <person name="Tsugane M."/>
            <person name="Tsuji K."/>
            <person name="Ueda S."/>
            <person name="Waki K."/>
            <person name="Yamagata H."/>
            <person name="Yamamoto M."/>
            <person name="Yamamoto S."/>
            <person name="Yamane H."/>
            <person name="Yoshiki S."/>
            <person name="Yoshihara R."/>
            <person name="Yukawa K."/>
            <person name="Zhong H."/>
            <person name="Yano M."/>
            <person name="Yuan Q."/>
            <person name="Ouyang S."/>
            <person name="Liu J."/>
            <person name="Jones K.M."/>
            <person name="Gansberger K."/>
            <person name="Moffat K."/>
            <person name="Hill J."/>
            <person name="Bera J."/>
            <person name="Fadrosh D."/>
            <person name="Jin S."/>
            <person name="Johri S."/>
            <person name="Kim M."/>
            <person name="Overton L."/>
            <person name="Reardon M."/>
            <person name="Tsitrin T."/>
            <person name="Vuong H."/>
            <person name="Weaver B."/>
            <person name="Ciecko A."/>
            <person name="Tallon L."/>
            <person name="Jackson J."/>
            <person name="Pai G."/>
            <person name="Aken S.V."/>
            <person name="Utterback T."/>
            <person name="Reidmuller S."/>
            <person name="Feldblyum T."/>
            <person name="Hsiao J."/>
            <person name="Zismann V."/>
            <person name="Iobst S."/>
            <person name="de Vazeille A.R."/>
            <person name="Buell C.R."/>
            <person name="Ying K."/>
            <person name="Li Y."/>
            <person name="Lu T."/>
            <person name="Huang Y."/>
            <person name="Zhao Q."/>
            <person name="Feng Q."/>
            <person name="Zhang L."/>
            <person name="Zhu J."/>
            <person name="Weng Q."/>
            <person name="Mu J."/>
            <person name="Lu Y."/>
            <person name="Fan D."/>
            <person name="Liu Y."/>
            <person name="Guan J."/>
            <person name="Zhang Y."/>
            <person name="Yu S."/>
            <person name="Liu X."/>
            <person name="Zhang Y."/>
            <person name="Hong G."/>
            <person name="Han B."/>
            <person name="Choisne N."/>
            <person name="Demange N."/>
            <person name="Orjeda G."/>
            <person name="Samain S."/>
            <person name="Cattolico L."/>
            <person name="Pelletier E."/>
            <person name="Couloux A."/>
            <person name="Segurens B."/>
            <person name="Wincker P."/>
            <person name="D'Hont A."/>
            <person name="Scarpelli C."/>
            <person name="Weissenbach J."/>
            <person name="Salanoubat M."/>
            <person name="Quetier F."/>
            <person name="Yu Y."/>
            <person name="Kim H.R."/>
            <person name="Rambo T."/>
            <person name="Currie J."/>
            <person name="Collura K."/>
            <person name="Luo M."/>
            <person name="Yang T."/>
            <person name="Ammiraju J.S.S."/>
            <person name="Engler F."/>
            <person name="Soderlund C."/>
            <person name="Wing R.A."/>
            <person name="Palmer L.E."/>
            <person name="de la Bastide M."/>
            <person name="Spiegel L."/>
            <person name="Nascimento L."/>
            <person name="Zutavern T."/>
            <person name="O'Shaughnessy A."/>
            <person name="Dike S."/>
            <person name="Dedhia N."/>
            <person name="Preston R."/>
            <person name="Balija V."/>
            <person name="McCombie W.R."/>
            <person name="Chow T."/>
            <person name="Chen H."/>
            <person name="Chung M."/>
            <person name="Chen C."/>
            <person name="Shaw J."/>
            <person name="Wu H."/>
            <person name="Hsiao K."/>
            <person name="Chao Y."/>
            <person name="Chu M."/>
            <person name="Cheng C."/>
            <person name="Hour A."/>
            <person name="Lee P."/>
            <person name="Lin S."/>
            <person name="Lin Y."/>
            <person name="Liou J."/>
            <person name="Liu S."/>
            <person name="Hsing Y."/>
            <person name="Raghuvanshi S."/>
            <person name="Mohanty A."/>
            <person name="Bharti A.K."/>
            <person name="Gaur A."/>
            <person name="Gupta V."/>
            <person name="Kumar D."/>
            <person name="Ravi V."/>
            <person name="Vij S."/>
            <person name="Kapur A."/>
            <person name="Khurana P."/>
            <person name="Khurana P."/>
            <person name="Khurana J.P."/>
            <person name="Tyagi A.K."/>
            <person name="Gaikwad K."/>
            <person name="Singh A."/>
            <person name="Dalal V."/>
            <person name="Srivastava S."/>
            <person name="Dixit A."/>
            <person name="Pal A.K."/>
            <person name="Ghazi I.A."/>
            <person name="Yadav M."/>
            <person name="Pandit A."/>
            <person name="Bhargava A."/>
            <person name="Sureshbabu K."/>
            <person name="Batra K."/>
            <person name="Sharma T.R."/>
            <person name="Mohapatra T."/>
            <person name="Singh N.K."/>
            <person name="Messing J."/>
            <person name="Nelson A.B."/>
            <person name="Fuks G."/>
            <person name="Kavchok S."/>
            <person name="Keizer G."/>
            <person name="Linton E."/>
            <person name="Llaca V."/>
            <person name="Song R."/>
            <person name="Tanyolac B."/>
            <person name="Young S."/>
            <person name="Ho-Il K."/>
            <person name="Hahn J.H."/>
            <person name="Sangsakoo G."/>
            <person name="Vanavichit A."/>
            <person name="de Mattos Luiz.A.T."/>
            <person name="Zimmer P.D."/>
            <person name="Malone G."/>
            <person name="Dellagostin O."/>
            <person name="de Oliveira A.C."/>
            <person name="Bevan M."/>
            <person name="Bancroft I."/>
            <person name="Minx P."/>
            <person name="Cordum H."/>
            <person name="Wilson R."/>
            <person name="Cheng Z."/>
            <person name="Jin W."/>
            <person name="Jiang J."/>
            <person name="Leong S.A."/>
            <person name="Iwama H."/>
            <person name="Gojobori T."/>
            <person name="Itoh T."/>
            <person name="Niimura Y."/>
            <person name="Fujii Y."/>
            <person name="Habara T."/>
            <person name="Sakai H."/>
            <person name="Sato Y."/>
            <person name="Wilson G."/>
            <person name="Kumar K."/>
            <person name="McCouch S."/>
            <person name="Juretic N."/>
            <person name="Hoen D."/>
            <person name="Wright S."/>
            <person name="Bruskiewich R."/>
            <person name="Bureau T."/>
            <person name="Miyao A."/>
            <person name="Hirochika H."/>
            <person name="Nishikawa T."/>
            <person name="Kadowaki K."/>
            <person name="Sugiura M."/>
            <person name="Burr B."/>
            <person name="Sasaki T."/>
        </authorList>
    </citation>
    <scope>NUCLEOTIDE SEQUENCE [LARGE SCALE GENOMIC DNA]</scope>
    <source>
        <strain evidence="5">cv. Nipponbare</strain>
    </source>
</reference>
<sequence length="300" mass="30135">MAGVACVLVVGVLWLSAGQSAACDGHPCPTPAGKCPINTVKLGVCADVLDGLIHASTPPKEPCCPLIAGLADLDAAVCVCLAINANLLGLNLDVPVDLSLLLNYCGCKLPAGFNTRGGCWRGGGGQRAAAAPSPPPDPAGGEARQAVAQEGRRRAKGCGSGWRISLPQLVAAWRRQRRRRPRPPLRQIRWEGRRRAPAAGALPKAAAAAAVPSPPPDLAGGETASSRGGQLPGTAAAAAAPSPPLDPAEGEAVGRRRAPAAGGCLEEAAAAHHSGGGRAIAADLKGKKAGGNPREKDEGS</sequence>
<dbReference type="Gene3D" id="1.10.110.10">
    <property type="entry name" value="Plant lipid-transfer and hydrophobic proteins"/>
    <property type="match status" value="1"/>
</dbReference>
<dbReference type="PANTHER" id="PTHR31731">
    <property type="match status" value="1"/>
</dbReference>
<proteinExistence type="predicted"/>
<evidence type="ECO:0000313" key="4">
    <source>
        <dbReference type="EMBL" id="BAA90617.1"/>
    </source>
</evidence>
<feature type="signal peptide" evidence="2">
    <location>
        <begin position="1"/>
        <end position="22"/>
    </location>
</feature>
<feature type="region of interest" description="Disordered" evidence="1">
    <location>
        <begin position="124"/>
        <end position="159"/>
    </location>
</feature>
<keyword evidence="2" id="KW-0732">Signal</keyword>
<organism evidence="4 5">
    <name type="scientific">Oryza sativa subsp. japonica</name>
    <name type="common">Rice</name>
    <dbReference type="NCBI Taxonomy" id="39947"/>
    <lineage>
        <taxon>Eukaryota</taxon>
        <taxon>Viridiplantae</taxon>
        <taxon>Streptophyta</taxon>
        <taxon>Embryophyta</taxon>
        <taxon>Tracheophyta</taxon>
        <taxon>Spermatophyta</taxon>
        <taxon>Magnoliopsida</taxon>
        <taxon>Liliopsida</taxon>
        <taxon>Poales</taxon>
        <taxon>Poaceae</taxon>
        <taxon>BOP clade</taxon>
        <taxon>Oryzoideae</taxon>
        <taxon>Oryzeae</taxon>
        <taxon>Oryzinae</taxon>
        <taxon>Oryza</taxon>
        <taxon>Oryza sativa</taxon>
    </lineage>
</organism>
<protein>
    <submittedName>
        <fullName evidence="4">Arachidonic acid-induced DEA1</fullName>
    </submittedName>
</protein>
<dbReference type="AlphaFoldDB" id="Q9LWZ7"/>
<dbReference type="SUPFAM" id="SSF47699">
    <property type="entry name" value="Bifunctional inhibitor/lipid-transfer protein/seed storage 2S albumin"/>
    <property type="match status" value="1"/>
</dbReference>
<feature type="compositionally biased region" description="Low complexity" evidence="1">
    <location>
        <begin position="259"/>
        <end position="273"/>
    </location>
</feature>
<dbReference type="InterPro" id="IPR016140">
    <property type="entry name" value="Bifunc_inhib/LTP/seed_store"/>
</dbReference>
<dbReference type="InterPro" id="IPR036312">
    <property type="entry name" value="Bifun_inhib/LTP/seed_sf"/>
</dbReference>
<dbReference type="SMART" id="SM00499">
    <property type="entry name" value="AAI"/>
    <property type="match status" value="1"/>
</dbReference>
<dbReference type="CDD" id="cd01958">
    <property type="entry name" value="HPS_like"/>
    <property type="match status" value="1"/>
</dbReference>
<evidence type="ECO:0000256" key="1">
    <source>
        <dbReference type="SAM" id="MobiDB-lite"/>
    </source>
</evidence>
<gene>
    <name evidence="4" type="primary">P0644B06.16</name>
</gene>
<feature type="domain" description="Bifunctional inhibitor/plant lipid transfer protein/seed storage helical" evidence="3">
    <location>
        <begin position="35"/>
        <end position="119"/>
    </location>
</feature>
<evidence type="ECO:0000256" key="2">
    <source>
        <dbReference type="SAM" id="SignalP"/>
    </source>
</evidence>
<reference evidence="5" key="2">
    <citation type="journal article" date="2008" name="Nucleic Acids Res.">
        <title>The rice annotation project database (RAP-DB): 2008 update.</title>
        <authorList>
            <consortium name="The rice annotation project (RAP)"/>
        </authorList>
    </citation>
    <scope>GENOME REANNOTATION</scope>
    <source>
        <strain evidence="5">cv. Nipponbare</strain>
    </source>
</reference>
<feature type="chain" id="PRO_5004329066" evidence="2">
    <location>
        <begin position="23"/>
        <end position="300"/>
    </location>
</feature>
<dbReference type="InterPro" id="IPR027923">
    <property type="entry name" value="Hydrophob_seed_dom"/>
</dbReference>
<feature type="region of interest" description="Disordered" evidence="1">
    <location>
        <begin position="175"/>
        <end position="300"/>
    </location>
</feature>